<name>A0A2P5YHR9_GOSBA</name>
<evidence type="ECO:0000313" key="1">
    <source>
        <dbReference type="EMBL" id="PPS15126.1"/>
    </source>
</evidence>
<dbReference type="EMBL" id="KZ663190">
    <property type="protein sequence ID" value="PPS15126.1"/>
    <property type="molecule type" value="Genomic_DNA"/>
</dbReference>
<protein>
    <submittedName>
        <fullName evidence="1">Uncharacterized protein</fullName>
    </submittedName>
</protein>
<sequence>MQRAKEKVWQPKQDSNLSGDLKVTASSSLEAITEVNLDLLDQVTNFEVFSSKIDEVPGSSDLVDNEDGDERQVSSTKKNNILFLSIIYASNDGVERSTLWSYLDGLKNQVGDSPWMLGEVLRFSSGDSNHCQSLVWLDKHVPSLLKLKTLTRALKVLNFDAYSDITMRVKEKKAELEAIQLAVFSGGENSERFEQVQAE</sequence>
<evidence type="ECO:0000313" key="2">
    <source>
        <dbReference type="Proteomes" id="UP000239757"/>
    </source>
</evidence>
<reference evidence="1 2" key="1">
    <citation type="submission" date="2015-01" db="EMBL/GenBank/DDBJ databases">
        <title>Genome of allotetraploid Gossypium barbadense reveals genomic plasticity and fiber elongation in cotton evolution.</title>
        <authorList>
            <person name="Chen X."/>
            <person name="Liu X."/>
            <person name="Zhao B."/>
            <person name="Zheng H."/>
            <person name="Hu Y."/>
            <person name="Lu G."/>
            <person name="Yang C."/>
            <person name="Chen J."/>
            <person name="Shan C."/>
            <person name="Zhang L."/>
            <person name="Zhou Y."/>
            <person name="Wang L."/>
            <person name="Guo W."/>
            <person name="Bai Y."/>
            <person name="Ruan J."/>
            <person name="Shangguan X."/>
            <person name="Mao Y."/>
            <person name="Jiang J."/>
            <person name="Zhu Y."/>
            <person name="Lei J."/>
            <person name="Kang H."/>
            <person name="Chen S."/>
            <person name="He X."/>
            <person name="Wang R."/>
            <person name="Wang Y."/>
            <person name="Chen J."/>
            <person name="Wang L."/>
            <person name="Yu S."/>
            <person name="Wang B."/>
            <person name="Wei J."/>
            <person name="Song S."/>
            <person name="Lu X."/>
            <person name="Gao Z."/>
            <person name="Gu W."/>
            <person name="Deng X."/>
            <person name="Ma D."/>
            <person name="Wang S."/>
            <person name="Liang W."/>
            <person name="Fang L."/>
            <person name="Cai C."/>
            <person name="Zhu X."/>
            <person name="Zhou B."/>
            <person name="Zhang Y."/>
            <person name="Chen Z."/>
            <person name="Xu S."/>
            <person name="Zhu R."/>
            <person name="Wang S."/>
            <person name="Zhang T."/>
            <person name="Zhao G."/>
        </authorList>
    </citation>
    <scope>NUCLEOTIDE SEQUENCE [LARGE SCALE GENOMIC DNA]</scope>
    <source>
        <strain evidence="2">cv. Xinhai21</strain>
        <tissue evidence="1">Leaf</tissue>
    </source>
</reference>
<gene>
    <name evidence="1" type="ORF">GOBAR_AA05449</name>
</gene>
<organism evidence="1 2">
    <name type="scientific">Gossypium barbadense</name>
    <name type="common">Sea Island cotton</name>
    <name type="synonym">Hibiscus barbadensis</name>
    <dbReference type="NCBI Taxonomy" id="3634"/>
    <lineage>
        <taxon>Eukaryota</taxon>
        <taxon>Viridiplantae</taxon>
        <taxon>Streptophyta</taxon>
        <taxon>Embryophyta</taxon>
        <taxon>Tracheophyta</taxon>
        <taxon>Spermatophyta</taxon>
        <taxon>Magnoliopsida</taxon>
        <taxon>eudicotyledons</taxon>
        <taxon>Gunneridae</taxon>
        <taxon>Pentapetalae</taxon>
        <taxon>rosids</taxon>
        <taxon>malvids</taxon>
        <taxon>Malvales</taxon>
        <taxon>Malvaceae</taxon>
        <taxon>Malvoideae</taxon>
        <taxon>Gossypium</taxon>
    </lineage>
</organism>
<dbReference type="Proteomes" id="UP000239757">
    <property type="component" value="Unassembled WGS sequence"/>
</dbReference>
<proteinExistence type="predicted"/>
<dbReference type="OrthoDB" id="10433619at2759"/>
<accession>A0A2P5YHR9</accession>
<dbReference type="AlphaFoldDB" id="A0A2P5YHR9"/>